<reference evidence="1 4" key="3">
    <citation type="submission" date="2018-08" db="EMBL/GenBank/DDBJ databases">
        <title>Complete genome of the Arcobacter marinus type strain JCM 15502.</title>
        <authorList>
            <person name="Miller W.G."/>
            <person name="Yee E."/>
            <person name="Huynh S."/>
            <person name="Parker C.T."/>
        </authorList>
    </citation>
    <scope>NUCLEOTIDE SEQUENCE [LARGE SCALE GENOMIC DNA]</scope>
    <source>
        <strain evidence="1 4">JCM 15502</strain>
    </source>
</reference>
<dbReference type="Proteomes" id="UP000264693">
    <property type="component" value="Chromosome"/>
</dbReference>
<gene>
    <name evidence="1" type="ORF">AMRN_0778</name>
    <name evidence="2" type="ORF">CPH92_13135</name>
</gene>
<evidence type="ECO:0000313" key="3">
    <source>
        <dbReference type="Proteomes" id="UP000224740"/>
    </source>
</evidence>
<evidence type="ECO:0000313" key="2">
    <source>
        <dbReference type="EMBL" id="PHO14200.1"/>
    </source>
</evidence>
<accession>A0A347TIV3</accession>
<evidence type="ECO:0008006" key="5">
    <source>
        <dbReference type="Google" id="ProtNLM"/>
    </source>
</evidence>
<reference evidence="3" key="1">
    <citation type="submission" date="2017-09" db="EMBL/GenBank/DDBJ databases">
        <title>Arcobacter canalis sp. nov., a new species isolated from a water canal contaminated with urban sewage.</title>
        <authorList>
            <person name="Perez-Cataluna A."/>
            <person name="Salas-Masso N."/>
            <person name="Figueras M.J."/>
        </authorList>
    </citation>
    <scope>NUCLEOTIDE SEQUENCE [LARGE SCALE GENOMIC DNA]</scope>
    <source>
        <strain evidence="3">CECT 7727</strain>
    </source>
</reference>
<dbReference type="AlphaFoldDB" id="A0A347TIV3"/>
<proteinExistence type="predicted"/>
<name>A0A347TIV3_9BACT</name>
<dbReference type="EMBL" id="CP032101">
    <property type="protein sequence ID" value="AXX86531.1"/>
    <property type="molecule type" value="Genomic_DNA"/>
</dbReference>
<evidence type="ECO:0000313" key="4">
    <source>
        <dbReference type="Proteomes" id="UP000264693"/>
    </source>
</evidence>
<keyword evidence="3" id="KW-1185">Reference proteome</keyword>
<dbReference type="EMBL" id="NXAO01000068">
    <property type="protein sequence ID" value="PHO14200.1"/>
    <property type="molecule type" value="Genomic_DNA"/>
</dbReference>
<reference evidence="2" key="2">
    <citation type="submission" date="2017-09" db="EMBL/GenBank/DDBJ databases">
        <authorList>
            <person name="Perez-Cataluna A."/>
            <person name="Figueras M.J."/>
            <person name="Salas-Masso N."/>
        </authorList>
    </citation>
    <scope>NUCLEOTIDE SEQUENCE</scope>
    <source>
        <strain evidence="2">CECT 7727</strain>
    </source>
</reference>
<sequence>MKKIFLFFLASLLIFLGLLYGLLFTPAGNSLVASYIQKSANENVNAIFKVKEFSLTTSKIKFVATIDENSEIDVIGDLALLQKRVDLNYEINIKDLSKLEKFTKQKLKGNFYTKGTVAGDEKLTKINGISNIFDSSTSYDIKLKDFKPSDIKFLITNAKIKDILYTLNQPSYANGLISIDGKINNPNIASLDGIISTVITNGQVNNEIVNKAFNQNLMVPLTFKGDIVTNLEPNKAVSKIDFFTSMANLLVKKAVVDLKSMNINSDYLLSIPDLINLYDLTQTKMRGSINIDGDIEKTATLMKVSGASMLLDGSLDFTLLNDDLKADIKNIDIQKLNHMMYYPDFFTSKANASLIYNIKKQQGDLVATLSNGQFLPNEFSKLINTFAKFDITREVYESIDVKSTINEKLINSTIDMSSDLTQLNVTKSEIDLDKSTVDALVKTQLKGVEFDTFITGDLKSPKVSVDTTNLLKLKLKKESEKIIKKHSKKLEEKLTEKLGEKQGKKTTQEIIEGFRKFFGNE</sequence>
<organism evidence="1 4">
    <name type="scientific">Malaciobacter marinus</name>
    <dbReference type="NCBI Taxonomy" id="505249"/>
    <lineage>
        <taxon>Bacteria</taxon>
        <taxon>Pseudomonadati</taxon>
        <taxon>Campylobacterota</taxon>
        <taxon>Epsilonproteobacteria</taxon>
        <taxon>Campylobacterales</taxon>
        <taxon>Arcobacteraceae</taxon>
        <taxon>Malaciobacter</taxon>
    </lineage>
</organism>
<protein>
    <recommendedName>
        <fullName evidence="5">Outer membrane protein</fullName>
    </recommendedName>
</protein>
<dbReference type="Proteomes" id="UP000224740">
    <property type="component" value="Unassembled WGS sequence"/>
</dbReference>
<dbReference type="RefSeq" id="WP_099312524.1">
    <property type="nucleotide sequence ID" value="NZ_CP032101.1"/>
</dbReference>
<evidence type="ECO:0000313" key="1">
    <source>
        <dbReference type="EMBL" id="AXX86531.1"/>
    </source>
</evidence>
<dbReference type="KEGG" id="amar:AMRN_0778"/>